<keyword evidence="7" id="KW-1185">Reference proteome</keyword>
<evidence type="ECO:0000313" key="7">
    <source>
        <dbReference type="Proteomes" id="UP000616595"/>
    </source>
</evidence>
<accession>A0A923KX21</accession>
<keyword evidence="2" id="KW-0805">Transcription regulation</keyword>
<sequence length="317" mass="36911">MSDDRPKLVRDMIELKKLQYFVVCADVGSFSKAAEILYTTQPNVSKAIKALEDQLGFNLFERKSRGILLTAKGDHVYEYACKAIENVEVLSSFSQTEKVEQLKISSNPSQWMAQCFAEFYNKYHLENLQFHLYTASVEEIMKRVSTYLDEIGFVYVMSSQNTAFQYMLSRKHLEFIQLKNTQVVLYFGKKHPLYHSKSIESQDLEKIRLVQCYEDEFDLNNYWRITNSQGNEIRELKNVVVTNSDCILEQLLQTTDLANISSGYLTNVVVDTEFRGFPLNEGSNSVMFGYIKRKPEELSDWENKFIDFVIQNLEEKI</sequence>
<dbReference type="PRINTS" id="PR00039">
    <property type="entry name" value="HTHLYSR"/>
</dbReference>
<dbReference type="InterPro" id="IPR036388">
    <property type="entry name" value="WH-like_DNA-bd_sf"/>
</dbReference>
<dbReference type="RefSeq" id="WP_148568315.1">
    <property type="nucleotide sequence ID" value="NZ_RXYA01000016.1"/>
</dbReference>
<dbReference type="Gene3D" id="1.10.10.10">
    <property type="entry name" value="Winged helix-like DNA-binding domain superfamily/Winged helix DNA-binding domain"/>
    <property type="match status" value="1"/>
</dbReference>
<reference evidence="6" key="2">
    <citation type="submission" date="2020-10" db="EMBL/GenBank/DDBJ databases">
        <title>Comparative genomics of the Acetobacterium genus.</title>
        <authorList>
            <person name="Marshall C."/>
            <person name="May H."/>
            <person name="Norman S."/>
        </authorList>
    </citation>
    <scope>NUCLEOTIDE SEQUENCE</scope>
    <source>
        <strain evidence="6">DER-2019</strain>
    </source>
</reference>
<feature type="domain" description="HTH lysR-type" evidence="5">
    <location>
        <begin position="13"/>
        <end position="70"/>
    </location>
</feature>
<dbReference type="GO" id="GO:0003700">
    <property type="term" value="F:DNA-binding transcription factor activity"/>
    <property type="evidence" value="ECO:0007669"/>
    <property type="project" value="InterPro"/>
</dbReference>
<reference evidence="6" key="1">
    <citation type="submission" date="2019-10" db="EMBL/GenBank/DDBJ databases">
        <authorList>
            <person name="Ross D.E."/>
            <person name="Gulliver D."/>
        </authorList>
    </citation>
    <scope>NUCLEOTIDE SEQUENCE</scope>
    <source>
        <strain evidence="6">DER-2019</strain>
    </source>
</reference>
<name>A0A923KX21_9FIRM</name>
<evidence type="ECO:0000256" key="1">
    <source>
        <dbReference type="ARBA" id="ARBA00009437"/>
    </source>
</evidence>
<dbReference type="Proteomes" id="UP000616595">
    <property type="component" value="Unassembled WGS sequence"/>
</dbReference>
<dbReference type="Pfam" id="PF00126">
    <property type="entry name" value="HTH_1"/>
    <property type="match status" value="1"/>
</dbReference>
<dbReference type="GO" id="GO:0000976">
    <property type="term" value="F:transcription cis-regulatory region binding"/>
    <property type="evidence" value="ECO:0007669"/>
    <property type="project" value="TreeGrafter"/>
</dbReference>
<dbReference type="AlphaFoldDB" id="A0A923KX21"/>
<dbReference type="EMBL" id="WJBD01000014">
    <property type="protein sequence ID" value="MBC3889055.1"/>
    <property type="molecule type" value="Genomic_DNA"/>
</dbReference>
<comment type="caution">
    <text evidence="6">The sequence shown here is derived from an EMBL/GenBank/DDBJ whole genome shotgun (WGS) entry which is preliminary data.</text>
</comment>
<dbReference type="SUPFAM" id="SSF53850">
    <property type="entry name" value="Periplasmic binding protein-like II"/>
    <property type="match status" value="1"/>
</dbReference>
<dbReference type="PANTHER" id="PTHR30126">
    <property type="entry name" value="HTH-TYPE TRANSCRIPTIONAL REGULATOR"/>
    <property type="match status" value="1"/>
</dbReference>
<dbReference type="PROSITE" id="PS50931">
    <property type="entry name" value="HTH_LYSR"/>
    <property type="match status" value="1"/>
</dbReference>
<evidence type="ECO:0000256" key="2">
    <source>
        <dbReference type="ARBA" id="ARBA00023015"/>
    </source>
</evidence>
<organism evidence="6 7">
    <name type="scientific">Acetobacterium paludosum</name>
    <dbReference type="NCBI Taxonomy" id="52693"/>
    <lineage>
        <taxon>Bacteria</taxon>
        <taxon>Bacillati</taxon>
        <taxon>Bacillota</taxon>
        <taxon>Clostridia</taxon>
        <taxon>Eubacteriales</taxon>
        <taxon>Eubacteriaceae</taxon>
        <taxon>Acetobacterium</taxon>
    </lineage>
</organism>
<comment type="similarity">
    <text evidence="1">Belongs to the LysR transcriptional regulatory family.</text>
</comment>
<evidence type="ECO:0000259" key="5">
    <source>
        <dbReference type="PROSITE" id="PS50931"/>
    </source>
</evidence>
<dbReference type="InterPro" id="IPR036390">
    <property type="entry name" value="WH_DNA-bd_sf"/>
</dbReference>
<dbReference type="FunFam" id="1.10.10.10:FF:000001">
    <property type="entry name" value="LysR family transcriptional regulator"/>
    <property type="match status" value="1"/>
</dbReference>
<evidence type="ECO:0000256" key="3">
    <source>
        <dbReference type="ARBA" id="ARBA00023125"/>
    </source>
</evidence>
<dbReference type="InterPro" id="IPR000847">
    <property type="entry name" value="LysR_HTH_N"/>
</dbReference>
<keyword evidence="4" id="KW-0804">Transcription</keyword>
<protein>
    <submittedName>
        <fullName evidence="6">LysR family transcriptional regulator</fullName>
    </submittedName>
</protein>
<dbReference type="OrthoDB" id="9803714at2"/>
<gene>
    <name evidence="6" type="ORF">GH810_12090</name>
</gene>
<proteinExistence type="inferred from homology"/>
<keyword evidence="3" id="KW-0238">DNA-binding</keyword>
<dbReference type="SUPFAM" id="SSF46785">
    <property type="entry name" value="Winged helix' DNA-binding domain"/>
    <property type="match status" value="1"/>
</dbReference>
<evidence type="ECO:0000313" key="6">
    <source>
        <dbReference type="EMBL" id="MBC3889055.1"/>
    </source>
</evidence>
<dbReference type="PANTHER" id="PTHR30126:SF40">
    <property type="entry name" value="HTH-TYPE TRANSCRIPTIONAL REGULATOR GLTR"/>
    <property type="match status" value="1"/>
</dbReference>
<evidence type="ECO:0000256" key="4">
    <source>
        <dbReference type="ARBA" id="ARBA00023163"/>
    </source>
</evidence>